<dbReference type="EMBL" id="JAHRIO010052880">
    <property type="protein sequence ID" value="MEQ2176148.1"/>
    <property type="molecule type" value="Genomic_DNA"/>
</dbReference>
<sequence length="153" mass="17016">MRQSRGRNLKWLVMCAGQHFSKGEPKQTLRCSNAEALFQVPAGPFRSFYSHSRHSAASEQLDFTICGIFLCSTWFPQGSCAAGMLEAGELLLMQGTESLGQIREGSAWGEERNLEKDGLARPWCLERTRRIEPVSCSGSAEQSLEPPPLGLYY</sequence>
<reference evidence="1 2" key="1">
    <citation type="submission" date="2021-06" db="EMBL/GenBank/DDBJ databases">
        <authorList>
            <person name="Palmer J.M."/>
        </authorList>
    </citation>
    <scope>NUCLEOTIDE SEQUENCE [LARGE SCALE GENOMIC DNA]</scope>
    <source>
        <strain evidence="1 2">GA_2019</strain>
        <tissue evidence="1">Muscle</tissue>
    </source>
</reference>
<accession>A0ABV0NXJ6</accession>
<comment type="caution">
    <text evidence="1">The sequence shown here is derived from an EMBL/GenBank/DDBJ whole genome shotgun (WGS) entry which is preliminary data.</text>
</comment>
<name>A0ABV0NXJ6_9TELE</name>
<gene>
    <name evidence="1" type="ORF">GOODEAATRI_025092</name>
</gene>
<organism evidence="1 2">
    <name type="scientific">Goodea atripinnis</name>
    <dbReference type="NCBI Taxonomy" id="208336"/>
    <lineage>
        <taxon>Eukaryota</taxon>
        <taxon>Metazoa</taxon>
        <taxon>Chordata</taxon>
        <taxon>Craniata</taxon>
        <taxon>Vertebrata</taxon>
        <taxon>Euteleostomi</taxon>
        <taxon>Actinopterygii</taxon>
        <taxon>Neopterygii</taxon>
        <taxon>Teleostei</taxon>
        <taxon>Neoteleostei</taxon>
        <taxon>Acanthomorphata</taxon>
        <taxon>Ovalentaria</taxon>
        <taxon>Atherinomorphae</taxon>
        <taxon>Cyprinodontiformes</taxon>
        <taxon>Goodeidae</taxon>
        <taxon>Goodea</taxon>
    </lineage>
</organism>
<protein>
    <submittedName>
        <fullName evidence="1">Uncharacterized protein</fullName>
    </submittedName>
</protein>
<evidence type="ECO:0000313" key="1">
    <source>
        <dbReference type="EMBL" id="MEQ2176148.1"/>
    </source>
</evidence>
<keyword evidence="2" id="KW-1185">Reference proteome</keyword>
<evidence type="ECO:0000313" key="2">
    <source>
        <dbReference type="Proteomes" id="UP001476798"/>
    </source>
</evidence>
<dbReference type="Proteomes" id="UP001476798">
    <property type="component" value="Unassembled WGS sequence"/>
</dbReference>
<proteinExistence type="predicted"/>